<dbReference type="InterPro" id="IPR000182">
    <property type="entry name" value="GNAT_dom"/>
</dbReference>
<dbReference type="AlphaFoldDB" id="A0AAW3ZKN9"/>
<reference evidence="2 3" key="1">
    <citation type="submission" date="2020-09" db="EMBL/GenBank/DDBJ databases">
        <title>Pseudoxanthomonas sp. CAU 1598 isolated from sand of Yaerae Beach.</title>
        <authorList>
            <person name="Kim W."/>
        </authorList>
    </citation>
    <scope>NUCLEOTIDE SEQUENCE [LARGE SCALE GENOMIC DNA]</scope>
    <source>
        <strain evidence="2 3">CAU 1598</strain>
    </source>
</reference>
<dbReference type="PANTHER" id="PTHR43792">
    <property type="entry name" value="GNAT FAMILY, PUTATIVE (AFU_ORTHOLOGUE AFUA_3G00765)-RELATED-RELATED"/>
    <property type="match status" value="1"/>
</dbReference>
<dbReference type="EMBL" id="JACYTR010000012">
    <property type="protein sequence ID" value="MBD8525759.1"/>
    <property type="molecule type" value="Genomic_DNA"/>
</dbReference>
<dbReference type="Gene3D" id="3.40.630.30">
    <property type="match status" value="1"/>
</dbReference>
<proteinExistence type="predicted"/>
<name>A0AAW3ZKN9_9GAMM</name>
<accession>A0AAW3ZKN9</accession>
<dbReference type="Pfam" id="PF13302">
    <property type="entry name" value="Acetyltransf_3"/>
    <property type="match status" value="1"/>
</dbReference>
<evidence type="ECO:0000259" key="1">
    <source>
        <dbReference type="PROSITE" id="PS51186"/>
    </source>
</evidence>
<dbReference type="Proteomes" id="UP000613768">
    <property type="component" value="Unassembled WGS sequence"/>
</dbReference>
<comment type="caution">
    <text evidence="2">The sequence shown here is derived from an EMBL/GenBank/DDBJ whole genome shotgun (WGS) entry which is preliminary data.</text>
</comment>
<dbReference type="InterPro" id="IPR016181">
    <property type="entry name" value="Acyl_CoA_acyltransferase"/>
</dbReference>
<dbReference type="SUPFAM" id="SSF55729">
    <property type="entry name" value="Acyl-CoA N-acyltransferases (Nat)"/>
    <property type="match status" value="1"/>
</dbReference>
<dbReference type="PANTHER" id="PTHR43792:SF1">
    <property type="entry name" value="N-ACETYLTRANSFERASE DOMAIN-CONTAINING PROTEIN"/>
    <property type="match status" value="1"/>
</dbReference>
<dbReference type="RefSeq" id="WP_192029126.1">
    <property type="nucleotide sequence ID" value="NZ_JACYTR010000012.1"/>
</dbReference>
<sequence>MSALPEIVLHTDRLILRLPRAEDHEHLAAFIGDPQTAEFVGGLQPPHMAWRSLMAMIGSWASGGVAMFSVIEKSSGEWVGRVGPWSPWGWPGDEIGWGIRRASWGLGYAWEAAAACMDFAVDELGWQEIIHSIDANNHKSRRVAEKLGSRFLREDRLPAPFDAKPIDIWGQSAADWKARRRAD</sequence>
<organism evidence="2 3">
    <name type="scientific">Pseudomarimonas arenosa</name>
    <dbReference type="NCBI Taxonomy" id="2774145"/>
    <lineage>
        <taxon>Bacteria</taxon>
        <taxon>Pseudomonadati</taxon>
        <taxon>Pseudomonadota</taxon>
        <taxon>Gammaproteobacteria</taxon>
        <taxon>Lysobacterales</taxon>
        <taxon>Lysobacteraceae</taxon>
        <taxon>Pseudomarimonas</taxon>
    </lineage>
</organism>
<dbReference type="GO" id="GO:0016747">
    <property type="term" value="F:acyltransferase activity, transferring groups other than amino-acyl groups"/>
    <property type="evidence" value="ECO:0007669"/>
    <property type="project" value="InterPro"/>
</dbReference>
<evidence type="ECO:0000313" key="3">
    <source>
        <dbReference type="Proteomes" id="UP000613768"/>
    </source>
</evidence>
<evidence type="ECO:0000313" key="2">
    <source>
        <dbReference type="EMBL" id="MBD8525759.1"/>
    </source>
</evidence>
<keyword evidence="3" id="KW-1185">Reference proteome</keyword>
<feature type="domain" description="N-acetyltransferase" evidence="1">
    <location>
        <begin position="14"/>
        <end position="167"/>
    </location>
</feature>
<gene>
    <name evidence="2" type="ORF">IFO71_08380</name>
</gene>
<dbReference type="InterPro" id="IPR051531">
    <property type="entry name" value="N-acetyltransferase"/>
</dbReference>
<dbReference type="PROSITE" id="PS51186">
    <property type="entry name" value="GNAT"/>
    <property type="match status" value="1"/>
</dbReference>
<protein>
    <submittedName>
        <fullName evidence="2">GNAT family N-acetyltransferase</fullName>
    </submittedName>
</protein>